<gene>
    <name evidence="2" type="ORF">HY912_08275</name>
</gene>
<evidence type="ECO:0000259" key="1">
    <source>
        <dbReference type="Pfam" id="PF14332"/>
    </source>
</evidence>
<sequence length="101" mass="11381">MDFSSYDLRTTVRLIVLSGESRRIDVARGSMRGSIFIKEGEIYGAITNDLQGDEAFFEIFSWKNKTHADSQVTEPMEKNIRIPTGVLIDLLKNPSANADRD</sequence>
<protein>
    <submittedName>
        <fullName evidence="2">DUF4388 domain-containing protein</fullName>
    </submittedName>
</protein>
<feature type="domain" description="PatA-like N-terminal" evidence="1">
    <location>
        <begin position="2"/>
        <end position="85"/>
    </location>
</feature>
<comment type="caution">
    <text evidence="2">The sequence shown here is derived from an EMBL/GenBank/DDBJ whole genome shotgun (WGS) entry which is preliminary data.</text>
</comment>
<organism evidence="2 3">
    <name type="scientific">Desulfomonile tiedjei</name>
    <dbReference type="NCBI Taxonomy" id="2358"/>
    <lineage>
        <taxon>Bacteria</taxon>
        <taxon>Pseudomonadati</taxon>
        <taxon>Thermodesulfobacteriota</taxon>
        <taxon>Desulfomonilia</taxon>
        <taxon>Desulfomonilales</taxon>
        <taxon>Desulfomonilaceae</taxon>
        <taxon>Desulfomonile</taxon>
    </lineage>
</organism>
<name>A0A9D6V2H5_9BACT</name>
<proteinExistence type="predicted"/>
<dbReference type="Pfam" id="PF14332">
    <property type="entry name" value="DUF4388"/>
    <property type="match status" value="1"/>
</dbReference>
<accession>A0A9D6V2H5</accession>
<dbReference type="Proteomes" id="UP000807825">
    <property type="component" value="Unassembled WGS sequence"/>
</dbReference>
<reference evidence="2" key="1">
    <citation type="submission" date="2020-07" db="EMBL/GenBank/DDBJ databases">
        <title>Huge and variable diversity of episymbiotic CPR bacteria and DPANN archaea in groundwater ecosystems.</title>
        <authorList>
            <person name="He C.Y."/>
            <person name="Keren R."/>
            <person name="Whittaker M."/>
            <person name="Farag I.F."/>
            <person name="Doudna J."/>
            <person name="Cate J.H.D."/>
            <person name="Banfield J.F."/>
        </authorList>
    </citation>
    <scope>NUCLEOTIDE SEQUENCE</scope>
    <source>
        <strain evidence="2">NC_groundwater_1664_Pr3_B-0.1um_52_9</strain>
    </source>
</reference>
<dbReference type="EMBL" id="JACRDE010000224">
    <property type="protein sequence ID" value="MBI5249475.1"/>
    <property type="molecule type" value="Genomic_DNA"/>
</dbReference>
<dbReference type="AlphaFoldDB" id="A0A9D6V2H5"/>
<evidence type="ECO:0000313" key="2">
    <source>
        <dbReference type="EMBL" id="MBI5249475.1"/>
    </source>
</evidence>
<evidence type="ECO:0000313" key="3">
    <source>
        <dbReference type="Proteomes" id="UP000807825"/>
    </source>
</evidence>
<dbReference type="InterPro" id="IPR025497">
    <property type="entry name" value="PatA-like_N"/>
</dbReference>